<accession>A0AAW6Y4E8</accession>
<feature type="chain" id="PRO_5043823809" evidence="2">
    <location>
        <begin position="39"/>
        <end position="772"/>
    </location>
</feature>
<dbReference type="NCBIfam" id="TIGR03769">
    <property type="entry name" value="P_ac_wall_RPT"/>
    <property type="match status" value="1"/>
</dbReference>
<dbReference type="Proteomes" id="UP001237784">
    <property type="component" value="Unassembled WGS sequence"/>
</dbReference>
<comment type="caution">
    <text evidence="3">The sequence shown here is derived from an EMBL/GenBank/DDBJ whole genome shotgun (WGS) entry which is preliminary data.</text>
</comment>
<dbReference type="InterPro" id="IPR022435">
    <property type="entry name" value="Surface-anchored_actinobac"/>
</dbReference>
<proteinExistence type="predicted"/>
<dbReference type="AlphaFoldDB" id="A0AAW6Y4E8"/>
<dbReference type="NCBIfam" id="NF038134">
    <property type="entry name" value="choice_anch_M"/>
    <property type="match status" value="1"/>
</dbReference>
<keyword evidence="2" id="KW-0732">Signal</keyword>
<evidence type="ECO:0000313" key="4">
    <source>
        <dbReference type="Proteomes" id="UP001237784"/>
    </source>
</evidence>
<dbReference type="EMBL" id="JASOME010000011">
    <property type="protein sequence ID" value="MDK7064169.1"/>
    <property type="molecule type" value="Genomic_DNA"/>
</dbReference>
<feature type="compositionally biased region" description="Polar residues" evidence="1">
    <location>
        <begin position="652"/>
        <end position="666"/>
    </location>
</feature>
<name>A0AAW6Y4E8_GARVA</name>
<feature type="region of interest" description="Disordered" evidence="1">
    <location>
        <begin position="605"/>
        <end position="735"/>
    </location>
</feature>
<feature type="compositionally biased region" description="Basic and acidic residues" evidence="1">
    <location>
        <begin position="286"/>
        <end position="302"/>
    </location>
</feature>
<feature type="region of interest" description="Disordered" evidence="1">
    <location>
        <begin position="526"/>
        <end position="568"/>
    </location>
</feature>
<feature type="compositionally biased region" description="Low complexity" evidence="1">
    <location>
        <begin position="686"/>
        <end position="704"/>
    </location>
</feature>
<feature type="signal peptide" evidence="2">
    <location>
        <begin position="1"/>
        <end position="38"/>
    </location>
</feature>
<feature type="compositionally biased region" description="Basic residues" evidence="1">
    <location>
        <begin position="549"/>
        <end position="568"/>
    </location>
</feature>
<feature type="compositionally biased region" description="Low complexity" evidence="1">
    <location>
        <begin position="628"/>
        <end position="651"/>
    </location>
</feature>
<evidence type="ECO:0000313" key="3">
    <source>
        <dbReference type="EMBL" id="MDK7064169.1"/>
    </source>
</evidence>
<feature type="compositionally biased region" description="Basic residues" evidence="1">
    <location>
        <begin position="605"/>
        <end position="627"/>
    </location>
</feature>
<feature type="compositionally biased region" description="Acidic residues" evidence="1">
    <location>
        <begin position="532"/>
        <end position="545"/>
    </location>
</feature>
<feature type="compositionally biased region" description="Acidic residues" evidence="1">
    <location>
        <begin position="720"/>
        <end position="731"/>
    </location>
</feature>
<gene>
    <name evidence="3" type="ORF">QP372_06570</name>
</gene>
<dbReference type="RefSeq" id="WP_285085314.1">
    <property type="nucleotide sequence ID" value="NZ_JASOME010000011.1"/>
</dbReference>
<reference evidence="3" key="1">
    <citation type="submission" date="2023-05" db="EMBL/GenBank/DDBJ databases">
        <title>Cataloging the Phylogenetic Diversity of Human Bladder Bacteria.</title>
        <authorList>
            <person name="Du J."/>
        </authorList>
    </citation>
    <scope>NUCLEOTIDE SEQUENCE</scope>
    <source>
        <strain evidence="3">UMB6789</strain>
    </source>
</reference>
<protein>
    <submittedName>
        <fullName evidence="3">Choice-of-anchor M domain-containing protein</fullName>
    </submittedName>
</protein>
<organism evidence="3 4">
    <name type="scientific">Gardnerella vaginalis</name>
    <dbReference type="NCBI Taxonomy" id="2702"/>
    <lineage>
        <taxon>Bacteria</taxon>
        <taxon>Bacillati</taxon>
        <taxon>Actinomycetota</taxon>
        <taxon>Actinomycetes</taxon>
        <taxon>Bifidobacteriales</taxon>
        <taxon>Bifidobacteriaceae</taxon>
        <taxon>Gardnerella</taxon>
    </lineage>
</organism>
<evidence type="ECO:0000256" key="2">
    <source>
        <dbReference type="SAM" id="SignalP"/>
    </source>
</evidence>
<evidence type="ECO:0000256" key="1">
    <source>
        <dbReference type="SAM" id="MobiDB-lite"/>
    </source>
</evidence>
<feature type="region of interest" description="Disordered" evidence="1">
    <location>
        <begin position="273"/>
        <end position="303"/>
    </location>
</feature>
<sequence>MTQVIKNMVKRAFAMCGVAVLAFAVLVSGFGAALPAVALENGNPAEKYDPTKKEVLSHGHTDVFYPIQYKGKFIMAVEKDAATFLKPENTTLRVAKSTYTTKSQLPALATEYYYLDSSGKQKGNPLFPGWDTGYAASLVGASHADDATADIAIQQVTGPMNGRILLWTTDGIGKNSKKLSFEENDLDDEPDTDGSRFMLPGVVHQHTAGHVHANWGFTQPGVYKLKVAATITNKNTKKQITTEPAEYTFEVEDTYSGEVPASGITETLDLHRRGDFINPDDDEEAHEASKDHKDTDKDDGGDMRIGNIRDSGPHPHYHSYEGYGGLDLKVVNKPKGARIEWRYVRADEGPDAYGTTLFAERLQLPAEPAMNKMKVYAHATEGETQVGKDTASATIAVEDHGADGHPVVKAIAPYKRFKPGDTLHAKTVLLNPHVATDGVTGAPIDDPTSPVTSIVKDYVWLMKKEGESEFKRIPGAVNSKLELKLDASMQGATIRPSLVLKNGELYRNKMFDEFCDYVIEMKGVPHSHNHDGDDDQSGSDSEDDENPHGKKHHEKRHNKRKNKTKHFVGGKNFLKGVFGGTANSGLFGSSSNGGFQFESNFFKKSNRKFKRTKKNRNKTNRTNRKNNSKNNTQSGASSGSSSFTRTENSSGTSLHNSSRRTSGGTHTKNKSSKKSGQTIRNFVRTDNNSGNKSKNSSVNNSDFVKNTERHALQGARQYNEESDEAYEDDLDDTKGDGSSTKWVAVAASGASVGLCTITGACGALVRPRLKLL</sequence>